<gene>
    <name evidence="4" type="ORF">G6N73_12510</name>
</gene>
<dbReference type="EMBL" id="JAAKZF010000013">
    <property type="protein sequence ID" value="NGO51994.1"/>
    <property type="molecule type" value="Genomic_DNA"/>
</dbReference>
<keyword evidence="5" id="KW-1185">Reference proteome</keyword>
<evidence type="ECO:0000313" key="4">
    <source>
        <dbReference type="EMBL" id="NGO51994.1"/>
    </source>
</evidence>
<dbReference type="RefSeq" id="WP_165027981.1">
    <property type="nucleotide sequence ID" value="NZ_JAAKZF010000013.1"/>
</dbReference>
<dbReference type="CDD" id="cd00347">
    <property type="entry name" value="Flavin_utilizing_monoxygenases"/>
    <property type="match status" value="1"/>
</dbReference>
<dbReference type="NCBIfam" id="TIGR03558">
    <property type="entry name" value="oxido_grp_1"/>
    <property type="match status" value="1"/>
</dbReference>
<dbReference type="InterPro" id="IPR036661">
    <property type="entry name" value="Luciferase-like_sf"/>
</dbReference>
<dbReference type="Pfam" id="PF00296">
    <property type="entry name" value="Bac_luciferase"/>
    <property type="match status" value="1"/>
</dbReference>
<accession>A0A6G4WBM8</accession>
<proteinExistence type="predicted"/>
<dbReference type="InterPro" id="IPR050766">
    <property type="entry name" value="Bact_Lucif_Oxidored"/>
</dbReference>
<comment type="caution">
    <text evidence="4">The sequence shown here is derived from an EMBL/GenBank/DDBJ whole genome shotgun (WGS) entry which is preliminary data.</text>
</comment>
<dbReference type="AlphaFoldDB" id="A0A6G4WBM8"/>
<evidence type="ECO:0000256" key="1">
    <source>
        <dbReference type="ARBA" id="ARBA00007789"/>
    </source>
</evidence>
<comment type="similarity">
    <text evidence="1">To bacterial alkanal monooxygenase alpha and beta chains.</text>
</comment>
<protein>
    <recommendedName>
        <fullName evidence="2">Luciferase-like monooxygenase</fullName>
    </recommendedName>
</protein>
<dbReference type="GO" id="GO:0016705">
    <property type="term" value="F:oxidoreductase activity, acting on paired donors, with incorporation or reduction of molecular oxygen"/>
    <property type="evidence" value="ECO:0007669"/>
    <property type="project" value="InterPro"/>
</dbReference>
<dbReference type="Gene3D" id="3.20.20.30">
    <property type="entry name" value="Luciferase-like domain"/>
    <property type="match status" value="1"/>
</dbReference>
<evidence type="ECO:0000256" key="2">
    <source>
        <dbReference type="ARBA" id="ARBA00074555"/>
    </source>
</evidence>
<dbReference type="Proteomes" id="UP001642900">
    <property type="component" value="Unassembled WGS sequence"/>
</dbReference>
<dbReference type="FunFam" id="3.20.20.30:FF:000002">
    <property type="entry name" value="LLM class flavin-dependent oxidoreductase"/>
    <property type="match status" value="1"/>
</dbReference>
<evidence type="ECO:0000259" key="3">
    <source>
        <dbReference type="Pfam" id="PF00296"/>
    </source>
</evidence>
<dbReference type="InterPro" id="IPR011251">
    <property type="entry name" value="Luciferase-like_dom"/>
</dbReference>
<dbReference type="GO" id="GO:0005829">
    <property type="term" value="C:cytosol"/>
    <property type="evidence" value="ECO:0007669"/>
    <property type="project" value="TreeGrafter"/>
</dbReference>
<dbReference type="InterPro" id="IPR019949">
    <property type="entry name" value="CmoO-like"/>
</dbReference>
<dbReference type="PANTHER" id="PTHR30137:SF6">
    <property type="entry name" value="LUCIFERASE-LIKE MONOOXYGENASE"/>
    <property type="match status" value="1"/>
</dbReference>
<evidence type="ECO:0000313" key="5">
    <source>
        <dbReference type="Proteomes" id="UP001642900"/>
    </source>
</evidence>
<dbReference type="PANTHER" id="PTHR30137">
    <property type="entry name" value="LUCIFERASE-LIKE MONOOXYGENASE"/>
    <property type="match status" value="1"/>
</dbReference>
<sequence>MIPLSVLDLSPITEGGTASQSLANTLDLARHAERLGYRRYWLAEHHNMPGIASAATSVVIAHVAAGTSTIRVGAGGIMLPNHAPLVIAEQFGTLAALHPGRIDLGLGRAPGTDMATARALRRNLDAGVDSFPQDVVELIGYFQPAEPGQRIRAVPGEGQNVPVWILGSSTYGAQLAAMLGLPYAFASHFAPAEMEHAIDIYRSRFQPSAQLDKPYVMLGLNVIAAATDAEAELLFSSLQQAFVNLRSGRPGPLPPPVAGYRSRIEPMASAMLDQALSCAIVGSPETVRSGLDAFIRRTGADELMVTAQIFDHSARLRSFEILADAHRELSQAA</sequence>
<feature type="domain" description="Luciferase-like" evidence="3">
    <location>
        <begin position="6"/>
        <end position="301"/>
    </location>
</feature>
<name>A0A6G4WBM8_9HYPH</name>
<dbReference type="SUPFAM" id="SSF51679">
    <property type="entry name" value="Bacterial luciferase-like"/>
    <property type="match status" value="1"/>
</dbReference>
<reference evidence="4 5" key="1">
    <citation type="submission" date="2020-02" db="EMBL/GenBank/DDBJ databases">
        <title>Genome sequence of strain CCNWXJ40-4.</title>
        <authorList>
            <person name="Gao J."/>
            <person name="Sun J."/>
        </authorList>
    </citation>
    <scope>NUCLEOTIDE SEQUENCE [LARGE SCALE GENOMIC DNA]</scope>
    <source>
        <strain evidence="4 5">CCNWXJ 40-4</strain>
    </source>
</reference>
<organism evidence="4 5">
    <name type="scientific">Allomesorhizobium camelthorni</name>
    <dbReference type="NCBI Taxonomy" id="475069"/>
    <lineage>
        <taxon>Bacteria</taxon>
        <taxon>Pseudomonadati</taxon>
        <taxon>Pseudomonadota</taxon>
        <taxon>Alphaproteobacteria</taxon>
        <taxon>Hyphomicrobiales</taxon>
        <taxon>Phyllobacteriaceae</taxon>
        <taxon>Allomesorhizobium</taxon>
    </lineage>
</organism>